<dbReference type="AlphaFoldDB" id="A0A4U7NB36"/>
<evidence type="ECO:0000259" key="1">
    <source>
        <dbReference type="PROSITE" id="PS50056"/>
    </source>
</evidence>
<dbReference type="InterPro" id="IPR016130">
    <property type="entry name" value="Tyr_Pase_AS"/>
</dbReference>
<dbReference type="Proteomes" id="UP000306575">
    <property type="component" value="Unassembled WGS sequence"/>
</dbReference>
<dbReference type="EMBL" id="SULI01000002">
    <property type="protein sequence ID" value="TKZ22104.1"/>
    <property type="molecule type" value="Genomic_DNA"/>
</dbReference>
<dbReference type="InterPro" id="IPR003595">
    <property type="entry name" value="Tyr_Pase_cat"/>
</dbReference>
<dbReference type="SUPFAM" id="SSF52799">
    <property type="entry name" value="(Phosphotyrosine protein) phosphatases II"/>
    <property type="match status" value="1"/>
</dbReference>
<dbReference type="Gene3D" id="3.90.190.10">
    <property type="entry name" value="Protein tyrosine phosphatase superfamily"/>
    <property type="match status" value="1"/>
</dbReference>
<dbReference type="OrthoDB" id="9806482at2"/>
<keyword evidence="3" id="KW-1185">Reference proteome</keyword>
<dbReference type="InterPro" id="IPR029021">
    <property type="entry name" value="Prot-tyrosine_phosphatase-like"/>
</dbReference>
<organism evidence="2 3">
    <name type="scientific">Shimia litoralis</name>
    <dbReference type="NCBI Taxonomy" id="420403"/>
    <lineage>
        <taxon>Bacteria</taxon>
        <taxon>Pseudomonadati</taxon>
        <taxon>Pseudomonadota</taxon>
        <taxon>Alphaproteobacteria</taxon>
        <taxon>Rhodobacterales</taxon>
        <taxon>Roseobacteraceae</taxon>
    </lineage>
</organism>
<feature type="domain" description="Tyrosine specific protein phosphatases" evidence="1">
    <location>
        <begin position="87"/>
        <end position="154"/>
    </location>
</feature>
<proteinExistence type="predicted"/>
<dbReference type="RefSeq" id="WP_138014816.1">
    <property type="nucleotide sequence ID" value="NZ_SULI01000002.1"/>
</dbReference>
<reference evidence="2 3" key="1">
    <citation type="submission" date="2019-04" db="EMBL/GenBank/DDBJ databases">
        <title>Genome sequence of Pelagicola litoralis CL-ES2.</title>
        <authorList>
            <person name="Cao J."/>
        </authorList>
    </citation>
    <scope>NUCLEOTIDE SEQUENCE [LARGE SCALE GENOMIC DNA]</scope>
    <source>
        <strain evidence="2 3">CL-ES2</strain>
    </source>
</reference>
<dbReference type="PROSITE" id="PS00383">
    <property type="entry name" value="TYR_PHOSPHATASE_1"/>
    <property type="match status" value="1"/>
</dbReference>
<protein>
    <submittedName>
        <fullName evidence="2">Protein phosphatase</fullName>
    </submittedName>
</protein>
<dbReference type="InterPro" id="IPR000387">
    <property type="entry name" value="Tyr_Pase_dom"/>
</dbReference>
<sequence length="167" mass="17860">MTFHISEIQVGVGMLGICPIPGRFGTYHADMTVVRDWSAQLVLSLTETKEFSTAGAQGFQADLAAAGILYRHIPIEDFATPSAQALGDWSDISHQVVTVLHAGGHVLVHCFGGCGRSGMIALRMMVALGEDPQTAFRRLRAARPCAVETVAQLSWATEGVLSDFDAC</sequence>
<dbReference type="Pfam" id="PF22785">
    <property type="entry name" value="Tc-R-P"/>
    <property type="match status" value="1"/>
</dbReference>
<dbReference type="PROSITE" id="PS50056">
    <property type="entry name" value="TYR_PHOSPHATASE_2"/>
    <property type="match status" value="1"/>
</dbReference>
<dbReference type="InterPro" id="IPR050561">
    <property type="entry name" value="PTP"/>
</dbReference>
<gene>
    <name evidence="2" type="ORF">FAP39_02575</name>
</gene>
<dbReference type="PANTHER" id="PTHR23339">
    <property type="entry name" value="TYROSINE SPECIFIC PROTEIN PHOSPHATASE AND DUAL SPECIFICITY PROTEIN PHOSPHATASE"/>
    <property type="match status" value="1"/>
</dbReference>
<name>A0A4U7NB36_9RHOB</name>
<accession>A0A4U7NB36</accession>
<comment type="caution">
    <text evidence="2">The sequence shown here is derived from an EMBL/GenBank/DDBJ whole genome shotgun (WGS) entry which is preliminary data.</text>
</comment>
<evidence type="ECO:0000313" key="3">
    <source>
        <dbReference type="Proteomes" id="UP000306575"/>
    </source>
</evidence>
<dbReference type="SMART" id="SM00404">
    <property type="entry name" value="PTPc_motif"/>
    <property type="match status" value="1"/>
</dbReference>
<evidence type="ECO:0000313" key="2">
    <source>
        <dbReference type="EMBL" id="TKZ22104.1"/>
    </source>
</evidence>